<evidence type="ECO:0000256" key="4">
    <source>
        <dbReference type="ARBA" id="ARBA00022692"/>
    </source>
</evidence>
<evidence type="ECO:0000313" key="9">
    <source>
        <dbReference type="Proteomes" id="UP000317638"/>
    </source>
</evidence>
<evidence type="ECO:0000256" key="3">
    <source>
        <dbReference type="ARBA" id="ARBA00022475"/>
    </source>
</evidence>
<comment type="subcellular location">
    <subcellularLocation>
        <location evidence="1">Cell membrane</location>
        <topology evidence="1">Multi-pass membrane protein</topology>
    </subcellularLocation>
</comment>
<keyword evidence="9" id="KW-1185">Reference proteome</keyword>
<feature type="transmembrane region" description="Helical" evidence="7">
    <location>
        <begin position="201"/>
        <end position="219"/>
    </location>
</feature>
<dbReference type="PANTHER" id="PTHR11328:SF24">
    <property type="entry name" value="MAJOR FACILITATOR SUPERFAMILY (MFS) PROFILE DOMAIN-CONTAINING PROTEIN"/>
    <property type="match status" value="1"/>
</dbReference>
<dbReference type="OrthoDB" id="3717977at2"/>
<dbReference type="Gene3D" id="1.20.1250.20">
    <property type="entry name" value="MFS general substrate transporter like domains"/>
    <property type="match status" value="1"/>
</dbReference>
<evidence type="ECO:0000256" key="2">
    <source>
        <dbReference type="ARBA" id="ARBA00022448"/>
    </source>
</evidence>
<feature type="transmembrane region" description="Helical" evidence="7">
    <location>
        <begin position="66"/>
        <end position="83"/>
    </location>
</feature>
<evidence type="ECO:0000313" key="8">
    <source>
        <dbReference type="EMBL" id="TRY18547.1"/>
    </source>
</evidence>
<dbReference type="InterPro" id="IPR039672">
    <property type="entry name" value="MFS_2"/>
</dbReference>
<comment type="caution">
    <text evidence="8">The sequence shown here is derived from an EMBL/GenBank/DDBJ whole genome shotgun (WGS) entry which is preliminary data.</text>
</comment>
<evidence type="ECO:0000256" key="1">
    <source>
        <dbReference type="ARBA" id="ARBA00004651"/>
    </source>
</evidence>
<feature type="transmembrane region" description="Helical" evidence="7">
    <location>
        <begin position="346"/>
        <end position="366"/>
    </location>
</feature>
<keyword evidence="3" id="KW-1003">Cell membrane</keyword>
<dbReference type="Pfam" id="PF13347">
    <property type="entry name" value="MFS_2"/>
    <property type="match status" value="1"/>
</dbReference>
<name>A0A553K1H0_9ACTN</name>
<dbReference type="GO" id="GO:0005886">
    <property type="term" value="C:plasma membrane"/>
    <property type="evidence" value="ECO:0007669"/>
    <property type="project" value="UniProtKB-SubCell"/>
</dbReference>
<feature type="transmembrane region" description="Helical" evidence="7">
    <location>
        <begin position="416"/>
        <end position="439"/>
    </location>
</feature>
<dbReference type="PANTHER" id="PTHR11328">
    <property type="entry name" value="MAJOR FACILITATOR SUPERFAMILY DOMAIN-CONTAINING PROTEIN"/>
    <property type="match status" value="1"/>
</dbReference>
<feature type="transmembrane region" description="Helical" evidence="7">
    <location>
        <begin position="89"/>
        <end position="107"/>
    </location>
</feature>
<feature type="transmembrane region" description="Helical" evidence="7">
    <location>
        <begin position="158"/>
        <end position="180"/>
    </location>
</feature>
<evidence type="ECO:0000256" key="5">
    <source>
        <dbReference type="ARBA" id="ARBA00022989"/>
    </source>
</evidence>
<keyword evidence="4 7" id="KW-0812">Transmembrane</keyword>
<dbReference type="GO" id="GO:0015293">
    <property type="term" value="F:symporter activity"/>
    <property type="evidence" value="ECO:0007669"/>
    <property type="project" value="InterPro"/>
</dbReference>
<evidence type="ECO:0000256" key="6">
    <source>
        <dbReference type="ARBA" id="ARBA00023136"/>
    </source>
</evidence>
<accession>A0A553K1H0</accession>
<sequence>MGVPNQRKGTPPVRHPPCATLSRWRGPPHAVAGVCQTCPVTQNTAARRAAGEITVRERLTFAAGDVFAGGASSLIAVMYLIFLTDVIRLAPGLAGTAVLVAKLWDAVNDPLMGAISDRVRTRMGRRRPFILGGAVLLIPIMALLWLPFPVLDSQLGKMAWAMLSYIGYNTVQTVMAVPYASMSTEITTDYDERNKVNTTRLLFSTVASATVTLLGAWLFDQYRSGEIGLWPMYLAIVLGFGTVFMLVMLGVALFTRERAPIPPRAQRFEVRTFVAPLRTSSFRKLLGMYLSQALAFDIISATVLYYALYVVVGANSQVFLGIFIGVNVIAYPIVTWLVGRVSKHRVYMRLIPLALVGAAAVAVFPGDGPVPLVYVFAFMLAAGMAGAQLMCWVMFPDVLDDAELATGQRNAGSYSGLMTFTRGIASAIVIQALGLVLQFSGYVAPVTNEVPLQPDSAVLGIRLFMWIGITALLVLGWTIARRYPLTRTVALSNQAELDRRRGKVVSGEELA</sequence>
<dbReference type="Proteomes" id="UP000317638">
    <property type="component" value="Unassembled WGS sequence"/>
</dbReference>
<evidence type="ECO:0000256" key="7">
    <source>
        <dbReference type="SAM" id="Phobius"/>
    </source>
</evidence>
<dbReference type="PROSITE" id="PS00872">
    <property type="entry name" value="NA_GALACTOSIDE_SYMP"/>
    <property type="match status" value="1"/>
</dbReference>
<feature type="transmembrane region" description="Helical" evidence="7">
    <location>
        <begin position="231"/>
        <end position="254"/>
    </location>
</feature>
<feature type="transmembrane region" description="Helical" evidence="7">
    <location>
        <begin position="372"/>
        <end position="395"/>
    </location>
</feature>
<keyword evidence="6 7" id="KW-0472">Membrane</keyword>
<dbReference type="GO" id="GO:0006814">
    <property type="term" value="P:sodium ion transport"/>
    <property type="evidence" value="ECO:0007669"/>
    <property type="project" value="InterPro"/>
</dbReference>
<proteinExistence type="predicted"/>
<dbReference type="GO" id="GO:0008643">
    <property type="term" value="P:carbohydrate transport"/>
    <property type="evidence" value="ECO:0007669"/>
    <property type="project" value="InterPro"/>
</dbReference>
<dbReference type="InterPro" id="IPR018043">
    <property type="entry name" value="Na/Gal_symport_CS"/>
</dbReference>
<feature type="transmembrane region" description="Helical" evidence="7">
    <location>
        <begin position="128"/>
        <end position="146"/>
    </location>
</feature>
<reference evidence="8 9" key="1">
    <citation type="submission" date="2019-07" db="EMBL/GenBank/DDBJ databases">
        <authorList>
            <person name="Zhou L.-Y."/>
        </authorList>
    </citation>
    <scope>NUCLEOTIDE SEQUENCE [LARGE SCALE GENOMIC DNA]</scope>
    <source>
        <strain evidence="8 9">YIM 101269</strain>
    </source>
</reference>
<feature type="transmembrane region" description="Helical" evidence="7">
    <location>
        <begin position="459"/>
        <end position="480"/>
    </location>
</feature>
<dbReference type="InterPro" id="IPR036259">
    <property type="entry name" value="MFS_trans_sf"/>
</dbReference>
<gene>
    <name evidence="8" type="ORF">FOJ82_05305</name>
</gene>
<dbReference type="AlphaFoldDB" id="A0A553K1H0"/>
<dbReference type="SUPFAM" id="SSF103473">
    <property type="entry name" value="MFS general substrate transporter"/>
    <property type="match status" value="1"/>
</dbReference>
<keyword evidence="5 7" id="KW-1133">Transmembrane helix</keyword>
<feature type="transmembrane region" description="Helical" evidence="7">
    <location>
        <begin position="286"/>
        <end position="312"/>
    </location>
</feature>
<keyword evidence="2" id="KW-0813">Transport</keyword>
<feature type="transmembrane region" description="Helical" evidence="7">
    <location>
        <begin position="318"/>
        <end position="339"/>
    </location>
</feature>
<dbReference type="EMBL" id="VKKG01000002">
    <property type="protein sequence ID" value="TRY18547.1"/>
    <property type="molecule type" value="Genomic_DNA"/>
</dbReference>
<protein>
    <submittedName>
        <fullName evidence="8">MFS transporter</fullName>
    </submittedName>
</protein>
<organism evidence="8 9">
    <name type="scientific">Tessaracoccus rhinocerotis</name>
    <dbReference type="NCBI Taxonomy" id="1689449"/>
    <lineage>
        <taxon>Bacteria</taxon>
        <taxon>Bacillati</taxon>
        <taxon>Actinomycetota</taxon>
        <taxon>Actinomycetes</taxon>
        <taxon>Propionibacteriales</taxon>
        <taxon>Propionibacteriaceae</taxon>
        <taxon>Tessaracoccus</taxon>
    </lineage>
</organism>